<gene>
    <name evidence="1" type="ORF">HCU73_11825</name>
</gene>
<protein>
    <recommendedName>
        <fullName evidence="3">Aspartate-semialdehyde dehydrogenase</fullName>
    </recommendedName>
</protein>
<organism evidence="1 2">
    <name type="scientific">Roseicyclus persicicus</name>
    <dbReference type="NCBI Taxonomy" id="2650661"/>
    <lineage>
        <taxon>Bacteria</taxon>
        <taxon>Pseudomonadati</taxon>
        <taxon>Pseudomonadota</taxon>
        <taxon>Alphaproteobacteria</taxon>
        <taxon>Rhodobacterales</taxon>
        <taxon>Roseobacteraceae</taxon>
        <taxon>Roseicyclus</taxon>
    </lineage>
</organism>
<reference evidence="1 2" key="1">
    <citation type="submission" date="2020-04" db="EMBL/GenBank/DDBJ databases">
        <authorList>
            <person name="Yoon J."/>
        </authorList>
    </citation>
    <scope>NUCLEOTIDE SEQUENCE [LARGE SCALE GENOMIC DNA]</scope>
    <source>
        <strain evidence="1 2">KMU-115</strain>
    </source>
</reference>
<keyword evidence="2" id="KW-1185">Reference proteome</keyword>
<comment type="caution">
    <text evidence="1">The sequence shown here is derived from an EMBL/GenBank/DDBJ whole genome shotgun (WGS) entry which is preliminary data.</text>
</comment>
<dbReference type="PROSITE" id="PS51257">
    <property type="entry name" value="PROKAR_LIPOPROTEIN"/>
    <property type="match status" value="1"/>
</dbReference>
<dbReference type="Proteomes" id="UP000526408">
    <property type="component" value="Unassembled WGS sequence"/>
</dbReference>
<accession>A0A7X6H1Z9</accession>
<evidence type="ECO:0008006" key="3">
    <source>
        <dbReference type="Google" id="ProtNLM"/>
    </source>
</evidence>
<dbReference type="EMBL" id="JAAZQQ010000003">
    <property type="protein sequence ID" value="NKX45277.1"/>
    <property type="molecule type" value="Genomic_DNA"/>
</dbReference>
<dbReference type="RefSeq" id="WP_168623654.1">
    <property type="nucleotide sequence ID" value="NZ_JAAZQQ010000003.1"/>
</dbReference>
<dbReference type="AlphaFoldDB" id="A0A7X6H1Z9"/>
<sequence length="166" mass="17435">MTLRAVTAVCAALALSACVTTPSEPEPPVLQLDAQGIQPSVSQLRIDFGRAQVGVIDTVSRLLGEGPAAIETNTECGAGPVTAASWEDGLTLNFQEGAFVGWVNTDPDLAVGGGFRAGMPRLAMPQVSFQVTSLGTEFARSDIYGLLTEDDASIRLLWAGTTCFFR</sequence>
<evidence type="ECO:0000313" key="2">
    <source>
        <dbReference type="Proteomes" id="UP000526408"/>
    </source>
</evidence>
<name>A0A7X6H1Z9_9RHOB</name>
<proteinExistence type="predicted"/>
<evidence type="ECO:0000313" key="1">
    <source>
        <dbReference type="EMBL" id="NKX45277.1"/>
    </source>
</evidence>